<feature type="signal peptide" evidence="9">
    <location>
        <begin position="1"/>
        <end position="15"/>
    </location>
</feature>
<evidence type="ECO:0000256" key="8">
    <source>
        <dbReference type="SAM" id="Phobius"/>
    </source>
</evidence>
<keyword evidence="2 8" id="KW-0812">Transmembrane</keyword>
<keyword evidence="4" id="KW-0067">ATP-binding</keyword>
<evidence type="ECO:0000313" key="11">
    <source>
        <dbReference type="EMBL" id="TFJ81210.1"/>
    </source>
</evidence>
<evidence type="ECO:0000256" key="9">
    <source>
        <dbReference type="SAM" id="SignalP"/>
    </source>
</evidence>
<dbReference type="EMBL" id="SDOX01000133">
    <property type="protein sequence ID" value="TFJ81210.1"/>
    <property type="molecule type" value="Genomic_DNA"/>
</dbReference>
<dbReference type="AlphaFoldDB" id="A0A4D9CQ11"/>
<keyword evidence="1" id="KW-0813">Transport</keyword>
<proteinExistence type="predicted"/>
<comment type="caution">
    <text evidence="11">The sequence shown here is derived from an EMBL/GenBank/DDBJ whole genome shotgun (WGS) entry which is preliminary data.</text>
</comment>
<dbReference type="InterPro" id="IPR050173">
    <property type="entry name" value="ABC_transporter_C-like"/>
</dbReference>
<dbReference type="Proteomes" id="UP000355283">
    <property type="component" value="Unassembled WGS sequence"/>
</dbReference>
<dbReference type="InterPro" id="IPR011527">
    <property type="entry name" value="ABC1_TM_dom"/>
</dbReference>
<evidence type="ECO:0000313" key="12">
    <source>
        <dbReference type="Proteomes" id="UP000355283"/>
    </source>
</evidence>
<organism evidence="11 12">
    <name type="scientific">Nannochloropsis salina CCMP1776</name>
    <dbReference type="NCBI Taxonomy" id="1027361"/>
    <lineage>
        <taxon>Eukaryota</taxon>
        <taxon>Sar</taxon>
        <taxon>Stramenopiles</taxon>
        <taxon>Ochrophyta</taxon>
        <taxon>Eustigmatophyceae</taxon>
        <taxon>Eustigmatales</taxon>
        <taxon>Monodopsidaceae</taxon>
        <taxon>Microchloropsis</taxon>
        <taxon>Microchloropsis salina</taxon>
    </lineage>
</organism>
<keyword evidence="3" id="KW-0547">Nucleotide-binding</keyword>
<keyword evidence="5 8" id="KW-1133">Transmembrane helix</keyword>
<sequence length="209" mass="23008">MAMWLFISTSVGALASLGFRAWLVEGKRGGREGGREEGEGWFDVTPMGRVSNRFSHDLQIVDKEVMVGVVRFGDMLLALIGVVVVTVYAVPSLLIAMALALPLSLRLAYSFLSLSQPLKHYEAATRSPVYSHFTEALAGLIVLQDGELVEYDTPLALLNKGPTSLFYRMCEKTGDLPRLWEAAREKEEAGEEEGLGTASRGDRRKGERE</sequence>
<reference evidence="11 12" key="1">
    <citation type="submission" date="2019-01" db="EMBL/GenBank/DDBJ databases">
        <title>Nuclear Genome Assembly of the Microalgal Biofuel strain Nannochloropsis salina CCMP1776.</title>
        <authorList>
            <person name="Hovde B."/>
        </authorList>
    </citation>
    <scope>NUCLEOTIDE SEQUENCE [LARGE SCALE GENOMIC DNA]</scope>
    <source>
        <strain evidence="11 12">CCMP1776</strain>
    </source>
</reference>
<keyword evidence="6 8" id="KW-0472">Membrane</keyword>
<dbReference type="Pfam" id="PF00664">
    <property type="entry name" value="ABC_membrane"/>
    <property type="match status" value="1"/>
</dbReference>
<dbReference type="GO" id="GO:0140359">
    <property type="term" value="F:ABC-type transporter activity"/>
    <property type="evidence" value="ECO:0007669"/>
    <property type="project" value="InterPro"/>
</dbReference>
<protein>
    <recommendedName>
        <fullName evidence="10">ABC transmembrane type-1 domain-containing protein</fullName>
    </recommendedName>
</protein>
<dbReference type="GO" id="GO:0005524">
    <property type="term" value="F:ATP binding"/>
    <property type="evidence" value="ECO:0007669"/>
    <property type="project" value="UniProtKB-KW"/>
</dbReference>
<keyword evidence="12" id="KW-1185">Reference proteome</keyword>
<evidence type="ECO:0000256" key="5">
    <source>
        <dbReference type="ARBA" id="ARBA00022989"/>
    </source>
</evidence>
<evidence type="ECO:0000256" key="7">
    <source>
        <dbReference type="SAM" id="MobiDB-lite"/>
    </source>
</evidence>
<dbReference type="PANTHER" id="PTHR24223">
    <property type="entry name" value="ATP-BINDING CASSETTE SUB-FAMILY C"/>
    <property type="match status" value="1"/>
</dbReference>
<feature type="domain" description="ABC transmembrane type-1" evidence="10">
    <location>
        <begin position="40"/>
        <end position="144"/>
    </location>
</feature>
<evidence type="ECO:0000256" key="2">
    <source>
        <dbReference type="ARBA" id="ARBA00022692"/>
    </source>
</evidence>
<feature type="chain" id="PRO_5020024026" description="ABC transmembrane type-1 domain-containing protein" evidence="9">
    <location>
        <begin position="16"/>
        <end position="209"/>
    </location>
</feature>
<evidence type="ECO:0000256" key="4">
    <source>
        <dbReference type="ARBA" id="ARBA00022840"/>
    </source>
</evidence>
<feature type="region of interest" description="Disordered" evidence="7">
    <location>
        <begin position="181"/>
        <end position="209"/>
    </location>
</feature>
<dbReference type="SUPFAM" id="SSF90123">
    <property type="entry name" value="ABC transporter transmembrane region"/>
    <property type="match status" value="1"/>
</dbReference>
<feature type="compositionally biased region" description="Basic and acidic residues" evidence="7">
    <location>
        <begin position="200"/>
        <end position="209"/>
    </location>
</feature>
<gene>
    <name evidence="11" type="ORF">NSK_007476</name>
</gene>
<evidence type="ECO:0000256" key="6">
    <source>
        <dbReference type="ARBA" id="ARBA00023136"/>
    </source>
</evidence>
<accession>A0A4D9CQ11</accession>
<dbReference type="InterPro" id="IPR036640">
    <property type="entry name" value="ABC1_TM_sf"/>
</dbReference>
<feature type="transmembrane region" description="Helical" evidence="8">
    <location>
        <begin position="75"/>
        <end position="101"/>
    </location>
</feature>
<dbReference type="PROSITE" id="PS50929">
    <property type="entry name" value="ABC_TM1F"/>
    <property type="match status" value="1"/>
</dbReference>
<keyword evidence="9" id="KW-0732">Signal</keyword>
<dbReference type="Gene3D" id="1.20.1560.10">
    <property type="entry name" value="ABC transporter type 1, transmembrane domain"/>
    <property type="match status" value="1"/>
</dbReference>
<name>A0A4D9CQ11_9STRA</name>
<evidence type="ECO:0000259" key="10">
    <source>
        <dbReference type="PROSITE" id="PS50929"/>
    </source>
</evidence>
<evidence type="ECO:0000256" key="1">
    <source>
        <dbReference type="ARBA" id="ARBA00022448"/>
    </source>
</evidence>
<dbReference type="OrthoDB" id="79019at2759"/>
<dbReference type="GO" id="GO:0016020">
    <property type="term" value="C:membrane"/>
    <property type="evidence" value="ECO:0007669"/>
    <property type="project" value="InterPro"/>
</dbReference>
<evidence type="ECO:0000256" key="3">
    <source>
        <dbReference type="ARBA" id="ARBA00022741"/>
    </source>
</evidence>